<evidence type="ECO:0000313" key="6">
    <source>
        <dbReference type="Ensembl" id="ENSCVAP00000026611.1"/>
    </source>
</evidence>
<reference evidence="6" key="2">
    <citation type="submission" date="2025-09" db="UniProtKB">
        <authorList>
            <consortium name="Ensembl"/>
        </authorList>
    </citation>
    <scope>IDENTIFICATION</scope>
</reference>
<evidence type="ECO:0000256" key="2">
    <source>
        <dbReference type="ARBA" id="ARBA00022737"/>
    </source>
</evidence>
<organism evidence="6 7">
    <name type="scientific">Cyprinodon variegatus</name>
    <name type="common">Sheepshead minnow</name>
    <dbReference type="NCBI Taxonomy" id="28743"/>
    <lineage>
        <taxon>Eukaryota</taxon>
        <taxon>Metazoa</taxon>
        <taxon>Chordata</taxon>
        <taxon>Craniata</taxon>
        <taxon>Vertebrata</taxon>
        <taxon>Euteleostomi</taxon>
        <taxon>Actinopterygii</taxon>
        <taxon>Neopterygii</taxon>
        <taxon>Teleostei</taxon>
        <taxon>Neoteleostei</taxon>
        <taxon>Acanthomorphata</taxon>
        <taxon>Ovalentaria</taxon>
        <taxon>Atherinomorphae</taxon>
        <taxon>Cyprinodontiformes</taxon>
        <taxon>Cyprinodontidae</taxon>
        <taxon>Cyprinodon</taxon>
    </lineage>
</organism>
<evidence type="ECO:0000256" key="3">
    <source>
        <dbReference type="ARBA" id="ARBA00022803"/>
    </source>
</evidence>
<sequence length="439" mass="50834">MFCDVPISSAQSLTSRLKVLECHFTWDLNTNQSKLFRIRDKLEDIGTDEGNFWLGHIYNLRGFIQFKLGSSSEALKLFTKATKTFQHQKHSDEGPWLTVNYGNLAWLHHHLREDEKSQDYLSKVEALMKTKKVDLHPEVYAEKAWTLMKFDKEKKLQAAELFQKAVKMQPDMVEWQSSRMIGLLSSFKHSDEDPDADILEDLRVAREEDPENLYLAAVELKQRAKKGEQIKDEAQELSEKILLNPVSSYSGIKPLLRIYRQTEAFDKGIEVAEQALKNNPDSRYLKRCAALCYKWKIVFCRDGRPSQTSFDRAIGLLEDIISLYPQSSLTKKLDLAGVLAKSGRGLTKSDQIYNKLLQSTLDPADKQCVFNSYAKYLNFDRKEWDRSIQYHMKAAAIDNDSFPRKNSIKALQKIRDRGRSRMCREIREFLKKLEDDGTV</sequence>
<dbReference type="SUPFAM" id="SSF48452">
    <property type="entry name" value="TPR-like"/>
    <property type="match status" value="1"/>
</dbReference>
<accession>A0A3Q2E329</accession>
<dbReference type="GO" id="GO:0051607">
    <property type="term" value="P:defense response to virus"/>
    <property type="evidence" value="ECO:0007669"/>
    <property type="project" value="TreeGrafter"/>
</dbReference>
<dbReference type="FunFam" id="1.25.40.10:FF:000036">
    <property type="entry name" value="interferon-induced protein with tetratricopeptide repeats 5"/>
    <property type="match status" value="1"/>
</dbReference>
<dbReference type="PANTHER" id="PTHR10271">
    <property type="entry name" value="INTERFERON-INDUCED PROTEIN WITH TETRATRICOPEPTIDE REPEATS"/>
    <property type="match status" value="1"/>
</dbReference>
<protein>
    <submittedName>
        <fullName evidence="6">Interferon-induced protein with tetratricopeptide repeats 1-like</fullName>
    </submittedName>
</protein>
<keyword evidence="2" id="KW-0677">Repeat</keyword>
<proteinExistence type="inferred from homology"/>
<dbReference type="GeneTree" id="ENSGT00950000182946"/>
<dbReference type="Ensembl" id="ENSCVAT00000029468.1">
    <property type="protein sequence ID" value="ENSCVAP00000026611.1"/>
    <property type="gene ID" value="ENSCVAG00000012280.1"/>
</dbReference>
<dbReference type="PANTHER" id="PTHR10271:SF14">
    <property type="entry name" value="INTERFERON-INDUCED PROTEIN WITH TETRATRICOPEPTIDE REPEATS-RELATED"/>
    <property type="match status" value="1"/>
</dbReference>
<keyword evidence="7" id="KW-1185">Reference proteome</keyword>
<evidence type="ECO:0000256" key="5">
    <source>
        <dbReference type="ARBA" id="ARBA00038336"/>
    </source>
</evidence>
<evidence type="ECO:0000313" key="7">
    <source>
        <dbReference type="Proteomes" id="UP000265020"/>
    </source>
</evidence>
<dbReference type="AlphaFoldDB" id="A0A3Q2E329"/>
<keyword evidence="1" id="KW-0399">Innate immunity</keyword>
<dbReference type="GO" id="GO:0045087">
    <property type="term" value="P:innate immune response"/>
    <property type="evidence" value="ECO:0007669"/>
    <property type="project" value="UniProtKB-KW"/>
</dbReference>
<reference evidence="6" key="1">
    <citation type="submission" date="2025-08" db="UniProtKB">
        <authorList>
            <consortium name="Ensembl"/>
        </authorList>
    </citation>
    <scope>IDENTIFICATION</scope>
</reference>
<dbReference type="Gene3D" id="1.25.40.10">
    <property type="entry name" value="Tetratricopeptide repeat domain"/>
    <property type="match status" value="3"/>
</dbReference>
<dbReference type="GO" id="GO:0005829">
    <property type="term" value="C:cytosol"/>
    <property type="evidence" value="ECO:0007669"/>
    <property type="project" value="TreeGrafter"/>
</dbReference>
<evidence type="ECO:0000256" key="4">
    <source>
        <dbReference type="ARBA" id="ARBA00022859"/>
    </source>
</evidence>
<dbReference type="OMA" id="PADKQMI"/>
<evidence type="ECO:0000256" key="1">
    <source>
        <dbReference type="ARBA" id="ARBA00022588"/>
    </source>
</evidence>
<keyword evidence="3" id="KW-0802">TPR repeat</keyword>
<dbReference type="STRING" id="28743.ENSCVAP00000026611"/>
<dbReference type="Proteomes" id="UP000265020">
    <property type="component" value="Unassembled WGS sequence"/>
</dbReference>
<keyword evidence="4" id="KW-0391">Immunity</keyword>
<comment type="similarity">
    <text evidence="5">Belongs to the IFIT family.</text>
</comment>
<name>A0A3Q2E329_CYPVA</name>
<dbReference type="InterPro" id="IPR011990">
    <property type="entry name" value="TPR-like_helical_dom_sf"/>
</dbReference>